<dbReference type="EMBL" id="JAEILT010000006">
    <property type="protein sequence ID" value="MBJ2135936.1"/>
    <property type="molecule type" value="Genomic_DNA"/>
</dbReference>
<protein>
    <recommendedName>
        <fullName evidence="3">Sulfotransferase domain-containing protein</fullName>
    </recommendedName>
</protein>
<dbReference type="InterPro" id="IPR027417">
    <property type="entry name" value="P-loop_NTPase"/>
</dbReference>
<dbReference type="Proteomes" id="UP000649232">
    <property type="component" value="Unassembled WGS sequence"/>
</dbReference>
<evidence type="ECO:0008006" key="3">
    <source>
        <dbReference type="Google" id="ProtNLM"/>
    </source>
</evidence>
<dbReference type="SUPFAM" id="SSF52540">
    <property type="entry name" value="P-loop containing nucleoside triphosphate hydrolases"/>
    <property type="match status" value="1"/>
</dbReference>
<organism evidence="1 2">
    <name type="scientific">Paraglaciecola chathamensis</name>
    <dbReference type="NCBI Taxonomy" id="368405"/>
    <lineage>
        <taxon>Bacteria</taxon>
        <taxon>Pseudomonadati</taxon>
        <taxon>Pseudomonadota</taxon>
        <taxon>Gammaproteobacteria</taxon>
        <taxon>Alteromonadales</taxon>
        <taxon>Alteromonadaceae</taxon>
        <taxon>Paraglaciecola</taxon>
    </lineage>
</organism>
<evidence type="ECO:0000313" key="1">
    <source>
        <dbReference type="EMBL" id="MBJ2135936.1"/>
    </source>
</evidence>
<comment type="caution">
    <text evidence="1">The sequence shown here is derived from an EMBL/GenBank/DDBJ whole genome shotgun (WGS) entry which is preliminary data.</text>
</comment>
<dbReference type="RefSeq" id="WP_198823975.1">
    <property type="nucleotide sequence ID" value="NZ_JAEILT010000006.1"/>
</dbReference>
<name>A0ABS0WBS4_9ALTE</name>
<accession>A0ABS0WBS4</accession>
<proteinExistence type="predicted"/>
<sequence>MNLKNVSNEPTTDKVLEELTAMVVNRSIEVSVKNNNLLPKVFYIGIGKTGSSSIKKHINETVAHWHDETYFEDIYQTDLLTKNSICLYDLILYIGKKYQFKPLIIEAYREPVARSISGLAHRNRISEISTTDYEEFKTRITVDFITSTSEPYSLKWKAYFSVDLIAKFNKSAHYFYKELENVKLLFLKLEDVKNWPAIIKDAGYQYENIISNDATKSKFSDLYSEIVAKFRLSKEDLDRVYQNSLIESIYSQNEINSFKLRWGKK</sequence>
<evidence type="ECO:0000313" key="2">
    <source>
        <dbReference type="Proteomes" id="UP000649232"/>
    </source>
</evidence>
<gene>
    <name evidence="1" type="ORF">JEU11_05685</name>
</gene>
<reference evidence="1 2" key="1">
    <citation type="submission" date="2020-12" db="EMBL/GenBank/DDBJ databases">
        <title>Draft genome sequences of nine environmental bacterial isolates colonizing plastic.</title>
        <authorList>
            <person name="Borre I."/>
            <person name="Sonnenschein E.C."/>
        </authorList>
    </citation>
    <scope>NUCLEOTIDE SEQUENCE [LARGE SCALE GENOMIC DNA]</scope>
    <source>
        <strain evidence="1 2">IB30</strain>
    </source>
</reference>